<dbReference type="EMBL" id="MLCF01000038">
    <property type="protein sequence ID" value="OIV37968.1"/>
    <property type="molecule type" value="Genomic_DNA"/>
</dbReference>
<evidence type="ECO:0000256" key="4">
    <source>
        <dbReference type="ARBA" id="ARBA00022679"/>
    </source>
</evidence>
<dbReference type="UniPathway" id="UPA00056">
    <property type="reaction ID" value="UER00094"/>
</dbReference>
<dbReference type="SUPFAM" id="SSF55060">
    <property type="entry name" value="GHMP Kinase, C-terminal domain"/>
    <property type="match status" value="1"/>
</dbReference>
<keyword evidence="4 9" id="KW-0808">Transferase</keyword>
<dbReference type="STRING" id="1428644.BIV57_08285"/>
<keyword evidence="7 9" id="KW-0067">ATP-binding</keyword>
<dbReference type="PIRSF" id="PIRSF010376">
    <property type="entry name" value="IspE"/>
    <property type="match status" value="1"/>
</dbReference>
<keyword evidence="9" id="KW-0414">Isoprene biosynthesis</keyword>
<dbReference type="Pfam" id="PF00288">
    <property type="entry name" value="GHMP_kinases_N"/>
    <property type="match status" value="1"/>
</dbReference>
<feature type="binding site" evidence="9">
    <location>
        <begin position="105"/>
        <end position="115"/>
    </location>
    <ligand>
        <name>ATP</name>
        <dbReference type="ChEBI" id="CHEBI:30616"/>
    </ligand>
</feature>
<comment type="function">
    <text evidence="9">Catalyzes the phosphorylation of the position 2 hydroxy group of 4-diphosphocytidyl-2C-methyl-D-erythritol.</text>
</comment>
<proteinExistence type="inferred from homology"/>
<reference evidence="12 13" key="1">
    <citation type="submission" date="2016-10" db="EMBL/GenBank/DDBJ databases">
        <title>Genome sequence of Streptomyces gilvigriseus MUSC 26.</title>
        <authorList>
            <person name="Lee L.-H."/>
            <person name="Ser H.-L."/>
        </authorList>
    </citation>
    <scope>NUCLEOTIDE SEQUENCE [LARGE SCALE GENOMIC DNA]</scope>
    <source>
        <strain evidence="12 13">MUSC 26</strain>
    </source>
</reference>
<evidence type="ECO:0000256" key="5">
    <source>
        <dbReference type="ARBA" id="ARBA00022741"/>
    </source>
</evidence>
<evidence type="ECO:0000256" key="6">
    <source>
        <dbReference type="ARBA" id="ARBA00022777"/>
    </source>
</evidence>
<feature type="domain" description="GHMP kinase N-terminal" evidence="10">
    <location>
        <begin position="77"/>
        <end position="155"/>
    </location>
</feature>
<gene>
    <name evidence="9" type="primary">ispE</name>
    <name evidence="12" type="ORF">BIV57_08285</name>
</gene>
<dbReference type="InterPro" id="IPR036554">
    <property type="entry name" value="GHMP_kinase_C_sf"/>
</dbReference>
<feature type="active site" evidence="9">
    <location>
        <position position="147"/>
    </location>
</feature>
<evidence type="ECO:0000256" key="7">
    <source>
        <dbReference type="ARBA" id="ARBA00022840"/>
    </source>
</evidence>
<evidence type="ECO:0000256" key="8">
    <source>
        <dbReference type="ARBA" id="ARBA00032554"/>
    </source>
</evidence>
<protein>
    <recommendedName>
        <fullName evidence="3 9">4-diphosphocytidyl-2-C-methyl-D-erythritol kinase</fullName>
        <shortName evidence="9">CMK</shortName>
        <ecNumber evidence="2 9">2.7.1.148</ecNumber>
    </recommendedName>
    <alternativeName>
        <fullName evidence="8 9">4-(cytidine-5'-diphospho)-2-C-methyl-D-erythritol kinase</fullName>
    </alternativeName>
</protein>
<sequence length="324" mass="33754">MSHPHNPKRPRRVTARTPAKVNVQLAVGGLRDDQFHDLANVFMAVDLHDTVTVEPAEELLVTVSGRDAHEVPADASNLAAQAAWLLGERYHRDPYVHIHIEKNIPVAGGMAGGSADGAAALLAIDALWETKASRSALLELAARMGSDVPFALYGGIALGRGRGELLTPIKPDDGGEREYHWVFALAEGGLSTPAVFHECDRLRMASGGGHLSADVPMPDPAPELLAAIRGGDTVGLGRMLAFGLNDLQEAALSLRPELRATLDAGTAAGALAGLVSGSGPTCAFLAAGEEEAVQVAKALRESGMCRDAIATRGPVPGASVEVVE</sequence>
<comment type="similarity">
    <text evidence="1 9">Belongs to the GHMP kinase family. IspE subfamily.</text>
</comment>
<name>A0A1J7C8V4_9ACTN</name>
<dbReference type="NCBIfam" id="NF002870">
    <property type="entry name" value="PRK03188.1"/>
    <property type="match status" value="1"/>
</dbReference>
<dbReference type="HAMAP" id="MF_00061">
    <property type="entry name" value="IspE"/>
    <property type="match status" value="1"/>
</dbReference>
<dbReference type="GO" id="GO:0005524">
    <property type="term" value="F:ATP binding"/>
    <property type="evidence" value="ECO:0007669"/>
    <property type="project" value="UniProtKB-UniRule"/>
</dbReference>
<evidence type="ECO:0000313" key="12">
    <source>
        <dbReference type="EMBL" id="OIV37968.1"/>
    </source>
</evidence>
<keyword evidence="6 9" id="KW-0418">Kinase</keyword>
<feature type="domain" description="GHMP kinase C-terminal" evidence="11">
    <location>
        <begin position="225"/>
        <end position="302"/>
    </location>
</feature>
<organism evidence="12 13">
    <name type="scientific">Mangrovactinospora gilvigrisea</name>
    <dbReference type="NCBI Taxonomy" id="1428644"/>
    <lineage>
        <taxon>Bacteria</taxon>
        <taxon>Bacillati</taxon>
        <taxon>Actinomycetota</taxon>
        <taxon>Actinomycetes</taxon>
        <taxon>Kitasatosporales</taxon>
        <taxon>Streptomycetaceae</taxon>
        <taxon>Mangrovactinospora</taxon>
    </lineage>
</organism>
<evidence type="ECO:0000256" key="3">
    <source>
        <dbReference type="ARBA" id="ARBA00017473"/>
    </source>
</evidence>
<evidence type="ECO:0000256" key="9">
    <source>
        <dbReference type="HAMAP-Rule" id="MF_00061"/>
    </source>
</evidence>
<dbReference type="AlphaFoldDB" id="A0A1J7C8V4"/>
<dbReference type="GO" id="GO:0016114">
    <property type="term" value="P:terpenoid biosynthetic process"/>
    <property type="evidence" value="ECO:0007669"/>
    <property type="project" value="UniProtKB-UniRule"/>
</dbReference>
<evidence type="ECO:0000313" key="13">
    <source>
        <dbReference type="Proteomes" id="UP000243342"/>
    </source>
</evidence>
<dbReference type="PANTHER" id="PTHR43527:SF2">
    <property type="entry name" value="4-DIPHOSPHOCYTIDYL-2-C-METHYL-D-ERYTHRITOL KINASE, CHLOROPLASTIC"/>
    <property type="match status" value="1"/>
</dbReference>
<dbReference type="NCBIfam" id="TIGR00154">
    <property type="entry name" value="ispE"/>
    <property type="match status" value="1"/>
</dbReference>
<comment type="caution">
    <text evidence="12">The sequence shown here is derived from an EMBL/GenBank/DDBJ whole genome shotgun (WGS) entry which is preliminary data.</text>
</comment>
<comment type="catalytic activity">
    <reaction evidence="9">
        <text>4-CDP-2-C-methyl-D-erythritol + ATP = 4-CDP-2-C-methyl-D-erythritol 2-phosphate + ADP + H(+)</text>
        <dbReference type="Rhea" id="RHEA:18437"/>
        <dbReference type="ChEBI" id="CHEBI:15378"/>
        <dbReference type="ChEBI" id="CHEBI:30616"/>
        <dbReference type="ChEBI" id="CHEBI:57823"/>
        <dbReference type="ChEBI" id="CHEBI:57919"/>
        <dbReference type="ChEBI" id="CHEBI:456216"/>
        <dbReference type="EC" id="2.7.1.148"/>
    </reaction>
</comment>
<dbReference type="InterPro" id="IPR006204">
    <property type="entry name" value="GHMP_kinase_N_dom"/>
</dbReference>
<dbReference type="Pfam" id="PF08544">
    <property type="entry name" value="GHMP_kinases_C"/>
    <property type="match status" value="1"/>
</dbReference>
<evidence type="ECO:0000256" key="1">
    <source>
        <dbReference type="ARBA" id="ARBA00009684"/>
    </source>
</evidence>
<dbReference type="InterPro" id="IPR014721">
    <property type="entry name" value="Ribsml_uS5_D2-typ_fold_subgr"/>
</dbReference>
<dbReference type="SUPFAM" id="SSF54211">
    <property type="entry name" value="Ribosomal protein S5 domain 2-like"/>
    <property type="match status" value="1"/>
</dbReference>
<evidence type="ECO:0000259" key="10">
    <source>
        <dbReference type="Pfam" id="PF00288"/>
    </source>
</evidence>
<dbReference type="OrthoDB" id="3173073at2"/>
<accession>A0A1J7C8V4</accession>
<keyword evidence="13" id="KW-1185">Reference proteome</keyword>
<evidence type="ECO:0000259" key="11">
    <source>
        <dbReference type="Pfam" id="PF08544"/>
    </source>
</evidence>
<dbReference type="InterPro" id="IPR004424">
    <property type="entry name" value="IspE"/>
</dbReference>
<evidence type="ECO:0000256" key="2">
    <source>
        <dbReference type="ARBA" id="ARBA00012052"/>
    </source>
</evidence>
<dbReference type="RefSeq" id="WP_071656065.1">
    <property type="nucleotide sequence ID" value="NZ_MLCF01000038.1"/>
</dbReference>
<dbReference type="PANTHER" id="PTHR43527">
    <property type="entry name" value="4-DIPHOSPHOCYTIDYL-2-C-METHYL-D-ERYTHRITOL KINASE, CHLOROPLASTIC"/>
    <property type="match status" value="1"/>
</dbReference>
<dbReference type="Gene3D" id="3.30.230.10">
    <property type="match status" value="1"/>
</dbReference>
<keyword evidence="5 9" id="KW-0547">Nucleotide-binding</keyword>
<dbReference type="GO" id="GO:0050515">
    <property type="term" value="F:4-(cytidine 5'-diphospho)-2-C-methyl-D-erythritol kinase activity"/>
    <property type="evidence" value="ECO:0007669"/>
    <property type="project" value="UniProtKB-UniRule"/>
</dbReference>
<feature type="active site" evidence="9">
    <location>
        <position position="20"/>
    </location>
</feature>
<dbReference type="EC" id="2.7.1.148" evidence="2 9"/>
<dbReference type="InterPro" id="IPR020568">
    <property type="entry name" value="Ribosomal_Su5_D2-typ_SF"/>
</dbReference>
<dbReference type="Proteomes" id="UP000243342">
    <property type="component" value="Unassembled WGS sequence"/>
</dbReference>
<dbReference type="Gene3D" id="3.30.70.890">
    <property type="entry name" value="GHMP kinase, C-terminal domain"/>
    <property type="match status" value="1"/>
</dbReference>
<dbReference type="GO" id="GO:0019288">
    <property type="term" value="P:isopentenyl diphosphate biosynthetic process, methylerythritol 4-phosphate pathway"/>
    <property type="evidence" value="ECO:0007669"/>
    <property type="project" value="UniProtKB-UniRule"/>
</dbReference>
<comment type="pathway">
    <text evidence="9">Isoprenoid biosynthesis; isopentenyl diphosphate biosynthesis via DXP pathway; isopentenyl diphosphate from 1-deoxy-D-xylulose 5-phosphate: step 3/6.</text>
</comment>
<dbReference type="InterPro" id="IPR013750">
    <property type="entry name" value="GHMP_kinase_C_dom"/>
</dbReference>